<keyword evidence="4" id="KW-1185">Reference proteome</keyword>
<dbReference type="AlphaFoldDB" id="A0AAV5D329"/>
<organism evidence="3 4">
    <name type="scientific">Eleusine coracana subsp. coracana</name>
    <dbReference type="NCBI Taxonomy" id="191504"/>
    <lineage>
        <taxon>Eukaryota</taxon>
        <taxon>Viridiplantae</taxon>
        <taxon>Streptophyta</taxon>
        <taxon>Embryophyta</taxon>
        <taxon>Tracheophyta</taxon>
        <taxon>Spermatophyta</taxon>
        <taxon>Magnoliopsida</taxon>
        <taxon>Liliopsida</taxon>
        <taxon>Poales</taxon>
        <taxon>Poaceae</taxon>
        <taxon>PACMAD clade</taxon>
        <taxon>Chloridoideae</taxon>
        <taxon>Cynodonteae</taxon>
        <taxon>Eleusininae</taxon>
        <taxon>Eleusine</taxon>
    </lineage>
</organism>
<dbReference type="Proteomes" id="UP001054889">
    <property type="component" value="Unassembled WGS sequence"/>
</dbReference>
<dbReference type="PANTHER" id="PTHR44586">
    <property type="entry name" value="F-BOX DOMAIN CONTAINING PROTEIN, EXPRESSED"/>
    <property type="match status" value="1"/>
</dbReference>
<reference evidence="3" key="2">
    <citation type="submission" date="2021-12" db="EMBL/GenBank/DDBJ databases">
        <title>Resequencing data analysis of finger millet.</title>
        <authorList>
            <person name="Hatakeyama M."/>
            <person name="Aluri S."/>
            <person name="Balachadran M.T."/>
            <person name="Sivarajan S.R."/>
            <person name="Poveda L."/>
            <person name="Shimizu-Inatsugi R."/>
            <person name="Schlapbach R."/>
            <person name="Sreeman S.M."/>
            <person name="Shimizu K.K."/>
        </authorList>
    </citation>
    <scope>NUCLEOTIDE SEQUENCE</scope>
</reference>
<feature type="domain" description="F-box" evidence="2">
    <location>
        <begin position="14"/>
        <end position="47"/>
    </location>
</feature>
<sequence>MAPAVAGADISPDWTHLPKDVLVTVLSELHIRDLIRAGAACAPWRSAYTAFRLLRLPSPRQPPCLLYYSGDTPNCAAALYCPSTGANFRIPFPQLGGLSPIGSAHGWLVVADEVGNLHLTNPLTSAAAHHNAARHRGRHHLRRGRQPRVQLPPKTGGPHPAGAHPGE</sequence>
<dbReference type="SUPFAM" id="SSF81383">
    <property type="entry name" value="F-box domain"/>
    <property type="match status" value="1"/>
</dbReference>
<dbReference type="PANTHER" id="PTHR44586:SF14">
    <property type="entry name" value="F-BOX DOMAIN CONTAINING PROTEIN, EXPRESSED"/>
    <property type="match status" value="1"/>
</dbReference>
<dbReference type="InterPro" id="IPR001810">
    <property type="entry name" value="F-box_dom"/>
</dbReference>
<dbReference type="EMBL" id="BQKI01000011">
    <property type="protein sequence ID" value="GJN04435.1"/>
    <property type="molecule type" value="Genomic_DNA"/>
</dbReference>
<evidence type="ECO:0000313" key="4">
    <source>
        <dbReference type="Proteomes" id="UP001054889"/>
    </source>
</evidence>
<name>A0AAV5D329_ELECO</name>
<dbReference type="InterPro" id="IPR036047">
    <property type="entry name" value="F-box-like_dom_sf"/>
</dbReference>
<feature type="compositionally biased region" description="Basic residues" evidence="1">
    <location>
        <begin position="131"/>
        <end position="146"/>
    </location>
</feature>
<feature type="region of interest" description="Disordered" evidence="1">
    <location>
        <begin position="128"/>
        <end position="167"/>
    </location>
</feature>
<evidence type="ECO:0000313" key="3">
    <source>
        <dbReference type="EMBL" id="GJN04435.1"/>
    </source>
</evidence>
<accession>A0AAV5D329</accession>
<feature type="compositionally biased region" description="Low complexity" evidence="1">
    <location>
        <begin position="156"/>
        <end position="167"/>
    </location>
</feature>
<reference evidence="3" key="1">
    <citation type="journal article" date="2018" name="DNA Res.">
        <title>Multiple hybrid de novo genome assembly of finger millet, an orphan allotetraploid crop.</title>
        <authorList>
            <person name="Hatakeyama M."/>
            <person name="Aluri S."/>
            <person name="Balachadran M.T."/>
            <person name="Sivarajan S.R."/>
            <person name="Patrignani A."/>
            <person name="Gruter S."/>
            <person name="Poveda L."/>
            <person name="Shimizu-Inatsugi R."/>
            <person name="Baeten J."/>
            <person name="Francoijs K.J."/>
            <person name="Nataraja K.N."/>
            <person name="Reddy Y.A.N."/>
            <person name="Phadnis S."/>
            <person name="Ravikumar R.L."/>
            <person name="Schlapbach R."/>
            <person name="Sreeman S.M."/>
            <person name="Shimizu K.K."/>
        </authorList>
    </citation>
    <scope>NUCLEOTIDE SEQUENCE</scope>
</reference>
<evidence type="ECO:0000256" key="1">
    <source>
        <dbReference type="SAM" id="MobiDB-lite"/>
    </source>
</evidence>
<evidence type="ECO:0000259" key="2">
    <source>
        <dbReference type="Pfam" id="PF12937"/>
    </source>
</evidence>
<comment type="caution">
    <text evidence="3">The sequence shown here is derived from an EMBL/GenBank/DDBJ whole genome shotgun (WGS) entry which is preliminary data.</text>
</comment>
<dbReference type="Pfam" id="PF12937">
    <property type="entry name" value="F-box-like"/>
    <property type="match status" value="1"/>
</dbReference>
<protein>
    <recommendedName>
        <fullName evidence="2">F-box domain-containing protein</fullName>
    </recommendedName>
</protein>
<proteinExistence type="predicted"/>
<dbReference type="Gene3D" id="1.20.1280.50">
    <property type="match status" value="1"/>
</dbReference>
<gene>
    <name evidence="3" type="primary">ga21984</name>
    <name evidence="3" type="ORF">PR202_ga21984</name>
</gene>